<dbReference type="PRINTS" id="PR00723">
    <property type="entry name" value="SUBTILISIN"/>
</dbReference>
<evidence type="ECO:0000313" key="8">
    <source>
        <dbReference type="EMBL" id="BDV42272.1"/>
    </source>
</evidence>
<dbReference type="InterPro" id="IPR023828">
    <property type="entry name" value="Peptidase_S8_Ser-AS"/>
</dbReference>
<dbReference type="GO" id="GO:0008233">
    <property type="term" value="F:peptidase activity"/>
    <property type="evidence" value="ECO:0007669"/>
    <property type="project" value="UniProtKB-KW"/>
</dbReference>
<dbReference type="InterPro" id="IPR036852">
    <property type="entry name" value="Peptidase_S8/S53_dom_sf"/>
</dbReference>
<dbReference type="Gene3D" id="2.60.40.10">
    <property type="entry name" value="Immunoglobulins"/>
    <property type="match status" value="1"/>
</dbReference>
<dbReference type="RefSeq" id="WP_282002614.1">
    <property type="nucleotide sequence ID" value="NZ_AP027151.1"/>
</dbReference>
<sequence length="781" mass="79221">MMKTDLIGIVGNAFRLLLAGLGLAAGSAVMPAMAPAAPVPAEVRAALARGEPQELIVLLDDTAVEGEVAGLSLPAATGAREAAQRRLALKVQRYGELKERLVSALAGEKLAVVRAYSHLPLFCVRLGATQALERLAARREVKGIYPNEARQPALAESLPLIGQPAAAWAGFTGAGTAVAVLDTGVDYTREAFGYCTAPGVPASCKVIVSFDTAPEDYLRDDAILHGTNVAGIVLGVAPESRIIAIDVFTNDLAYDADILEAANWLLVNQSTYNIVAANLSFGSGYYTAPCGDSPYAAVVYQARAAGIIPVAASGNEGHLDGMLLPACVPGVVSVGAVYDSYYGTFHGTICTETAAPDKVACFSNSASFLTMLAPGSIITAAGVSMSGTSQAAPHVAGGVAVLRSAFPAETPDATQTRLTASGTPVTDLRNGLVKPRLSVAASLGSPANDAFADGIPLTGVSGQAAGVNLNATSEAGEPEHAGVAGGASVWWTWQAPAEGTVTLDTHGSNFDTLLGVYTGVSVNALTPVAANDNDGSAYGASGLTFPAHSGELYRLAVDGRAGATGRIDLTWSFIPAAQADLAITASGEPPTLFVGQLLSYTVTVGNYGPAAATDVTVTSPLPAGAAFVSASPGCGYAAGTVSCNAGPLAVGGSISFGIVVTPTAAGTLLTMFQTGGSTNDPAPGNNTTVVYTPVGELLYPVLVDNVQYPTLTNGFGVVTDGGAILATASLFTEELLLNRAVRCTLRGGYDSLFSAQSGYTTVQGTLTLAAGALTVDRLVIR</sequence>
<proteinExistence type="inferred from homology"/>
<feature type="active site" description="Charge relay system" evidence="5">
    <location>
        <position position="389"/>
    </location>
</feature>
<evidence type="ECO:0000256" key="3">
    <source>
        <dbReference type="ARBA" id="ARBA00022801"/>
    </source>
</evidence>
<dbReference type="EMBL" id="AP027151">
    <property type="protein sequence ID" value="BDV42272.1"/>
    <property type="molecule type" value="Genomic_DNA"/>
</dbReference>
<reference evidence="8 9" key="1">
    <citation type="submission" date="2022-12" db="EMBL/GenBank/DDBJ databases">
        <title>Polyphasic characterization of Geotalea uranireducens NIT-SL11 newly isolated from a complex of sewage sludge and microbially reduced graphene oxide.</title>
        <authorList>
            <person name="Xie L."/>
            <person name="Yoshida N."/>
            <person name="Meng L."/>
        </authorList>
    </citation>
    <scope>NUCLEOTIDE SEQUENCE [LARGE SCALE GENOMIC DNA]</scope>
    <source>
        <strain evidence="8 9">NIT-SL11</strain>
    </source>
</reference>
<gene>
    <name evidence="8" type="ORF">GURASL_11950</name>
</gene>
<dbReference type="Pfam" id="PF00082">
    <property type="entry name" value="Peptidase_S8"/>
    <property type="match status" value="1"/>
</dbReference>
<evidence type="ECO:0000259" key="7">
    <source>
        <dbReference type="Pfam" id="PF01345"/>
    </source>
</evidence>
<comment type="similarity">
    <text evidence="1 5">Belongs to the peptidase S8 family.</text>
</comment>
<evidence type="ECO:0000259" key="6">
    <source>
        <dbReference type="Pfam" id="PF00082"/>
    </source>
</evidence>
<evidence type="ECO:0000256" key="1">
    <source>
        <dbReference type="ARBA" id="ARBA00011073"/>
    </source>
</evidence>
<feature type="active site" description="Charge relay system" evidence="5">
    <location>
        <position position="225"/>
    </location>
</feature>
<feature type="domain" description="Peptidase S8/S53" evidence="6">
    <location>
        <begin position="173"/>
        <end position="421"/>
    </location>
</feature>
<dbReference type="NCBIfam" id="TIGR01451">
    <property type="entry name" value="B_ant_repeat"/>
    <property type="match status" value="1"/>
</dbReference>
<dbReference type="Gene3D" id="3.40.50.200">
    <property type="entry name" value="Peptidase S8/S53 domain"/>
    <property type="match status" value="1"/>
</dbReference>
<dbReference type="PANTHER" id="PTHR43806:SF11">
    <property type="entry name" value="CEREVISIN-RELATED"/>
    <property type="match status" value="1"/>
</dbReference>
<feature type="domain" description="DUF11" evidence="7">
    <location>
        <begin position="580"/>
        <end position="689"/>
    </location>
</feature>
<keyword evidence="3 5" id="KW-0378">Hydrolase</keyword>
<keyword evidence="9" id="KW-1185">Reference proteome</keyword>
<accession>A0ABM8EJS7</accession>
<keyword evidence="2 5" id="KW-0645">Protease</keyword>
<dbReference type="InterPro" id="IPR022398">
    <property type="entry name" value="Peptidase_S8_His-AS"/>
</dbReference>
<feature type="active site" description="Charge relay system" evidence="5">
    <location>
        <position position="182"/>
    </location>
</feature>
<dbReference type="Pfam" id="PF01345">
    <property type="entry name" value="DUF11"/>
    <property type="match status" value="1"/>
</dbReference>
<dbReference type="PROSITE" id="PS00138">
    <property type="entry name" value="SUBTILASE_SER"/>
    <property type="match status" value="1"/>
</dbReference>
<dbReference type="GO" id="GO:0006508">
    <property type="term" value="P:proteolysis"/>
    <property type="evidence" value="ECO:0007669"/>
    <property type="project" value="UniProtKB-KW"/>
</dbReference>
<dbReference type="PANTHER" id="PTHR43806">
    <property type="entry name" value="PEPTIDASE S8"/>
    <property type="match status" value="1"/>
</dbReference>
<dbReference type="InterPro" id="IPR013783">
    <property type="entry name" value="Ig-like_fold"/>
</dbReference>
<protein>
    <submittedName>
        <fullName evidence="8">Serine protease</fullName>
    </submittedName>
</protein>
<dbReference type="PROSITE" id="PS00137">
    <property type="entry name" value="SUBTILASE_HIS"/>
    <property type="match status" value="1"/>
</dbReference>
<dbReference type="InterPro" id="IPR000209">
    <property type="entry name" value="Peptidase_S8/S53_dom"/>
</dbReference>
<dbReference type="InterPro" id="IPR015500">
    <property type="entry name" value="Peptidase_S8_subtilisin-rel"/>
</dbReference>
<dbReference type="SUPFAM" id="SSF52743">
    <property type="entry name" value="Subtilisin-like"/>
    <property type="match status" value="1"/>
</dbReference>
<evidence type="ECO:0000256" key="5">
    <source>
        <dbReference type="PROSITE-ProRule" id="PRU01240"/>
    </source>
</evidence>
<dbReference type="InterPro" id="IPR050131">
    <property type="entry name" value="Peptidase_S8_subtilisin-like"/>
</dbReference>
<evidence type="ECO:0000256" key="2">
    <source>
        <dbReference type="ARBA" id="ARBA00022670"/>
    </source>
</evidence>
<keyword evidence="4 5" id="KW-0720">Serine protease</keyword>
<name>A0ABM8EJS7_9BACT</name>
<dbReference type="PROSITE" id="PS51892">
    <property type="entry name" value="SUBTILASE"/>
    <property type="match status" value="1"/>
</dbReference>
<dbReference type="InterPro" id="IPR001434">
    <property type="entry name" value="OmcB-like_DUF11"/>
</dbReference>
<dbReference type="Proteomes" id="UP001317705">
    <property type="component" value="Chromosome"/>
</dbReference>
<evidence type="ECO:0000256" key="4">
    <source>
        <dbReference type="ARBA" id="ARBA00022825"/>
    </source>
</evidence>
<organism evidence="8 9">
    <name type="scientific">Geotalea uraniireducens</name>
    <dbReference type="NCBI Taxonomy" id="351604"/>
    <lineage>
        <taxon>Bacteria</taxon>
        <taxon>Pseudomonadati</taxon>
        <taxon>Thermodesulfobacteriota</taxon>
        <taxon>Desulfuromonadia</taxon>
        <taxon>Geobacterales</taxon>
        <taxon>Geobacteraceae</taxon>
        <taxon>Geotalea</taxon>
    </lineage>
</organism>
<dbReference type="InterPro" id="IPR047589">
    <property type="entry name" value="DUF11_rpt"/>
</dbReference>
<evidence type="ECO:0000313" key="9">
    <source>
        <dbReference type="Proteomes" id="UP001317705"/>
    </source>
</evidence>